<dbReference type="PANTHER" id="PTHR43601">
    <property type="entry name" value="THIOREDOXIN, MITOCHONDRIAL"/>
    <property type="match status" value="1"/>
</dbReference>
<dbReference type="RefSeq" id="WP_050664590.1">
    <property type="nucleotide sequence ID" value="NZ_CDDB01000001.1"/>
</dbReference>
<dbReference type="InterPro" id="IPR022357">
    <property type="entry name" value="MIP_CS"/>
</dbReference>
<dbReference type="InterPro" id="IPR011990">
    <property type="entry name" value="TPR-like_helical_dom_sf"/>
</dbReference>
<name>A0A0S2SCV0_9GAMM</name>
<evidence type="ECO:0000313" key="4">
    <source>
        <dbReference type="Proteomes" id="UP000058114"/>
    </source>
</evidence>
<gene>
    <name evidence="3" type="ORF">LA374_03335</name>
    <name evidence="2" type="ORF">WL1483_105</name>
</gene>
<evidence type="ECO:0000313" key="2">
    <source>
        <dbReference type="EMBL" id="ALP39524.1"/>
    </source>
</evidence>
<dbReference type="Proteomes" id="UP000058114">
    <property type="component" value="Chromosome"/>
</dbReference>
<keyword evidence="5" id="KW-1185">Reference proteome</keyword>
<dbReference type="Pfam" id="PF00085">
    <property type="entry name" value="Thioredoxin"/>
    <property type="match status" value="1"/>
</dbReference>
<dbReference type="PANTHER" id="PTHR43601:SF3">
    <property type="entry name" value="THIOREDOXIN, MITOCHONDRIAL"/>
    <property type="match status" value="1"/>
</dbReference>
<dbReference type="GO" id="GO:0006950">
    <property type="term" value="P:response to stress"/>
    <property type="evidence" value="ECO:0007669"/>
    <property type="project" value="UniProtKB-ARBA"/>
</dbReference>
<reference evidence="2 4" key="2">
    <citation type="journal article" date="2016" name="Genome Announc.">
        <title>Complete Genome Sequence of the Highly Virulent Aeromonas schubertii Strain WL1483, Isolated from Diseased Snakehead Fish (Channa argus) in China.</title>
        <authorList>
            <person name="Liu L."/>
            <person name="Li N."/>
            <person name="Zhang D."/>
            <person name="Fu X."/>
            <person name="Shi C."/>
            <person name="Lin Q."/>
            <person name="Hao G."/>
        </authorList>
    </citation>
    <scope>NUCLEOTIDE SEQUENCE [LARGE SCALE GENOMIC DNA]</scope>
    <source>
        <strain evidence="2 4">WL1483</strain>
    </source>
</reference>
<dbReference type="Gene3D" id="3.40.30.10">
    <property type="entry name" value="Glutaredoxin"/>
    <property type="match status" value="1"/>
</dbReference>
<feature type="domain" description="Thioredoxin" evidence="1">
    <location>
        <begin position="1"/>
        <end position="112"/>
    </location>
</feature>
<dbReference type="Pfam" id="PF14559">
    <property type="entry name" value="TPR_19"/>
    <property type="match status" value="1"/>
</dbReference>
<dbReference type="AlphaFoldDB" id="A0A0S2SCV0"/>
<dbReference type="Pfam" id="PF14561">
    <property type="entry name" value="TPR_20"/>
    <property type="match status" value="1"/>
</dbReference>
<dbReference type="Proteomes" id="UP000774958">
    <property type="component" value="Unassembled WGS sequence"/>
</dbReference>
<protein>
    <submittedName>
        <fullName evidence="3">Tetratricopeptide repeat protein</fullName>
    </submittedName>
    <submittedName>
        <fullName evidence="2">Thioredoxin domain-containing protein</fullName>
    </submittedName>
</protein>
<dbReference type="PROSITE" id="PS51352">
    <property type="entry name" value="THIOREDOXIN_2"/>
    <property type="match status" value="1"/>
</dbReference>
<dbReference type="Gene3D" id="1.25.40.10">
    <property type="entry name" value="Tetratricopeptide repeat domain"/>
    <property type="match status" value="2"/>
</dbReference>
<dbReference type="InterPro" id="IPR013766">
    <property type="entry name" value="Thioredoxin_domain"/>
</dbReference>
<dbReference type="OrthoDB" id="9790390at2"/>
<dbReference type="KEGG" id="asr:WL1483_105"/>
<dbReference type="PATRIC" id="fig|652.5.peg.1568"/>
<dbReference type="PROSITE" id="PS00221">
    <property type="entry name" value="MIP"/>
    <property type="match status" value="1"/>
</dbReference>
<organism evidence="2 4">
    <name type="scientific">Aeromonas schubertii</name>
    <dbReference type="NCBI Taxonomy" id="652"/>
    <lineage>
        <taxon>Bacteria</taxon>
        <taxon>Pseudomonadati</taxon>
        <taxon>Pseudomonadota</taxon>
        <taxon>Gammaproteobacteria</taxon>
        <taxon>Aeromonadales</taxon>
        <taxon>Aeromonadaceae</taxon>
        <taxon>Aeromonas</taxon>
    </lineage>
</organism>
<sequence length="282" mass="31646">MIVDITPQNFHTALLDASMQKPVVIYFHAPQMPECQAMTPLVEALVGHNNPAVTLAKVDMNDPQLQSLATQLSLRALPALVKFHQGRPDEEGFLEGPQDEAALRHYFAAFAPREEETLLTQAREHLEQDNAGEALPLLTRAHQLAPERHDITLWLIQAELDLNQLDQAQQRLATIPMVAQDDHYQVLCSRLDLARQASDSPELRALEEQHAARPDDLAIGQELAVLYNAAGRQEEALELLITILRKDLGFGEARKIYLDILNTMGSTPVASVWRRKLYSLLY</sequence>
<proteinExistence type="predicted"/>
<evidence type="ECO:0000313" key="5">
    <source>
        <dbReference type="Proteomes" id="UP000774958"/>
    </source>
</evidence>
<evidence type="ECO:0000259" key="1">
    <source>
        <dbReference type="PROSITE" id="PS51352"/>
    </source>
</evidence>
<dbReference type="SUPFAM" id="SSF48452">
    <property type="entry name" value="TPR-like"/>
    <property type="match status" value="1"/>
</dbReference>
<dbReference type="SUPFAM" id="SSF52833">
    <property type="entry name" value="Thioredoxin-like"/>
    <property type="match status" value="1"/>
</dbReference>
<accession>A0A0S2SCV0</accession>
<reference evidence="4" key="1">
    <citation type="submission" date="2015-10" db="EMBL/GenBank/DDBJ databases">
        <title>Complete Genome Sequence of Aeromonas schubertii strain WL1483.</title>
        <authorList>
            <person name="Liu L."/>
        </authorList>
    </citation>
    <scope>NUCLEOTIDE SEQUENCE [LARGE SCALE GENOMIC DNA]</scope>
    <source>
        <strain evidence="4">WL1483</strain>
    </source>
</reference>
<dbReference type="STRING" id="652.WL1483_105"/>
<dbReference type="EMBL" id="CP013067">
    <property type="protein sequence ID" value="ALP39524.1"/>
    <property type="molecule type" value="Genomic_DNA"/>
</dbReference>
<dbReference type="EMBL" id="JAIRBT010000003">
    <property type="protein sequence ID" value="MBZ6065246.1"/>
    <property type="molecule type" value="Genomic_DNA"/>
</dbReference>
<reference evidence="3 5" key="3">
    <citation type="submission" date="2021-09" db="EMBL/GenBank/DDBJ databases">
        <title>Aeromonas schubertii isolated from Asian sea bass.</title>
        <authorList>
            <person name="Pinpimai K."/>
        </authorList>
    </citation>
    <scope>NUCLEOTIDE SEQUENCE [LARGE SCALE GENOMIC DNA]</scope>
    <source>
        <strain evidence="3 5">CHULA2021a</strain>
    </source>
</reference>
<evidence type="ECO:0000313" key="3">
    <source>
        <dbReference type="EMBL" id="MBZ6065246.1"/>
    </source>
</evidence>
<dbReference type="GO" id="GO:0045454">
    <property type="term" value="P:cell redox homeostasis"/>
    <property type="evidence" value="ECO:0007669"/>
    <property type="project" value="TreeGrafter"/>
</dbReference>
<dbReference type="InterPro" id="IPR036249">
    <property type="entry name" value="Thioredoxin-like_sf"/>
</dbReference>